<dbReference type="PIRSF" id="PIRSF016521">
    <property type="entry name" value="Acyl-CoA_hydro"/>
    <property type="match status" value="1"/>
</dbReference>
<comment type="caution">
    <text evidence="4">The sequence shown here is derived from an EMBL/GenBank/DDBJ whole genome shotgun (WGS) entry which is preliminary data.</text>
</comment>
<evidence type="ECO:0000256" key="2">
    <source>
        <dbReference type="SAM" id="SignalP"/>
    </source>
</evidence>
<evidence type="ECO:0000259" key="3">
    <source>
        <dbReference type="Pfam" id="PF08840"/>
    </source>
</evidence>
<dbReference type="InterPro" id="IPR016662">
    <property type="entry name" value="Acyl-CoA_thioEstase_long-chain"/>
</dbReference>
<feature type="signal peptide" evidence="2">
    <location>
        <begin position="1"/>
        <end position="24"/>
    </location>
</feature>
<protein>
    <recommendedName>
        <fullName evidence="3">BAAT/Acyl-CoA thioester hydrolase C-terminal domain-containing protein</fullName>
    </recommendedName>
</protein>
<dbReference type="InterPro" id="IPR014940">
    <property type="entry name" value="BAAT_C"/>
</dbReference>
<dbReference type="GO" id="GO:0006631">
    <property type="term" value="P:fatty acid metabolic process"/>
    <property type="evidence" value="ECO:0007669"/>
    <property type="project" value="TreeGrafter"/>
</dbReference>
<dbReference type="Proteomes" id="UP000197290">
    <property type="component" value="Unassembled WGS sequence"/>
</dbReference>
<feature type="domain" description="BAAT/Acyl-CoA thioester hydrolase C-terminal" evidence="3">
    <location>
        <begin position="97"/>
        <end position="305"/>
    </location>
</feature>
<keyword evidence="2" id="KW-0732">Signal</keyword>
<feature type="active site" description="Charge relay system" evidence="1">
    <location>
        <position position="125"/>
    </location>
</feature>
<dbReference type="PANTHER" id="PTHR10824:SF4">
    <property type="entry name" value="ACYL-COENZYME A THIOESTERASE 1-LIKE"/>
    <property type="match status" value="1"/>
</dbReference>
<dbReference type="EMBL" id="NBBI01000007">
    <property type="protein sequence ID" value="OWK28060.1"/>
    <property type="molecule type" value="Genomic_DNA"/>
</dbReference>
<accession>A0A245ZE80</accession>
<evidence type="ECO:0000313" key="4">
    <source>
        <dbReference type="EMBL" id="OWK28060.1"/>
    </source>
</evidence>
<sequence length="307" mass="31738">MGTNGARLLGILLAVPLCLANAGAAPDQARAPAAPSVTYYPANHADPLPGVLVLGGAEGGDAWATVVAKRLSAHGYAAIAKAYFKSPGLDAELQQIPLERLQAGIDELASDPRVDHERLAVLGFSKGAEAALLLASADPRIKAVVAGSPSDVVWQGISRTSAAVRSSWTQAGRPLPFVPFAPCPDCRSLGALYENSRADDEAVAAAAIPIERAHGPILLIASGSDAVWPSRTMADALQARLARRGFGYPVTMLRYPDGGHFTLGPLAPEQAAEDAAFGGGTTAGIVAARQDSWPKVVAFLDRALGVR</sequence>
<evidence type="ECO:0000256" key="1">
    <source>
        <dbReference type="PIRSR" id="PIRSR016521-1"/>
    </source>
</evidence>
<dbReference type="Pfam" id="PF08840">
    <property type="entry name" value="BAAT_C"/>
    <property type="match status" value="1"/>
</dbReference>
<reference evidence="4 5" key="1">
    <citation type="submission" date="2017-03" db="EMBL/GenBank/DDBJ databases">
        <title>Genome sequence of Sphingomonas dokdonensis DSM 21029.</title>
        <authorList>
            <person name="Poehlein A."/>
            <person name="Wuebbeler J.H."/>
            <person name="Steinbuechel A."/>
            <person name="Daniel R."/>
        </authorList>
    </citation>
    <scope>NUCLEOTIDE SEQUENCE [LARGE SCALE GENOMIC DNA]</scope>
    <source>
        <strain evidence="4 5">DSM 21029</strain>
    </source>
</reference>
<feature type="chain" id="PRO_5012219074" description="BAAT/Acyl-CoA thioester hydrolase C-terminal domain-containing protein" evidence="2">
    <location>
        <begin position="25"/>
        <end position="307"/>
    </location>
</feature>
<proteinExistence type="predicted"/>
<feature type="active site" description="Charge relay system" evidence="1">
    <location>
        <position position="225"/>
    </location>
</feature>
<dbReference type="PANTHER" id="PTHR10824">
    <property type="entry name" value="ACYL-COENZYME A THIOESTERASE-RELATED"/>
    <property type="match status" value="1"/>
</dbReference>
<feature type="active site" description="Charge relay system" evidence="1">
    <location>
        <position position="260"/>
    </location>
</feature>
<dbReference type="Gene3D" id="3.40.50.1820">
    <property type="entry name" value="alpha/beta hydrolase"/>
    <property type="match status" value="1"/>
</dbReference>
<dbReference type="AlphaFoldDB" id="A0A245ZE80"/>
<dbReference type="GO" id="GO:0006637">
    <property type="term" value="P:acyl-CoA metabolic process"/>
    <property type="evidence" value="ECO:0007669"/>
    <property type="project" value="InterPro"/>
</dbReference>
<gene>
    <name evidence="4" type="ORF">SPDO_28930</name>
</gene>
<dbReference type="RefSeq" id="WP_088368217.1">
    <property type="nucleotide sequence ID" value="NZ_NBBI01000007.1"/>
</dbReference>
<keyword evidence="5" id="KW-1185">Reference proteome</keyword>
<dbReference type="GO" id="GO:0047617">
    <property type="term" value="F:fatty acyl-CoA hydrolase activity"/>
    <property type="evidence" value="ECO:0007669"/>
    <property type="project" value="TreeGrafter"/>
</dbReference>
<dbReference type="OrthoDB" id="9805123at2"/>
<evidence type="ECO:0000313" key="5">
    <source>
        <dbReference type="Proteomes" id="UP000197290"/>
    </source>
</evidence>
<name>A0A245ZE80_9SPHN</name>
<organism evidence="4 5">
    <name type="scientific">Sphingomonas dokdonensis</name>
    <dbReference type="NCBI Taxonomy" id="344880"/>
    <lineage>
        <taxon>Bacteria</taxon>
        <taxon>Pseudomonadati</taxon>
        <taxon>Pseudomonadota</taxon>
        <taxon>Alphaproteobacteria</taxon>
        <taxon>Sphingomonadales</taxon>
        <taxon>Sphingomonadaceae</taxon>
        <taxon>Sphingomonas</taxon>
    </lineage>
</organism>
<dbReference type="SUPFAM" id="SSF53474">
    <property type="entry name" value="alpha/beta-Hydrolases"/>
    <property type="match status" value="1"/>
</dbReference>
<dbReference type="InterPro" id="IPR029058">
    <property type="entry name" value="AB_hydrolase_fold"/>
</dbReference>